<keyword evidence="2" id="KW-1185">Reference proteome</keyword>
<dbReference type="EMBL" id="JACGCI010000096">
    <property type="protein sequence ID" value="KAF6746076.1"/>
    <property type="molecule type" value="Genomic_DNA"/>
</dbReference>
<dbReference type="AlphaFoldDB" id="A0A8H6LYT2"/>
<sequence>MVFPYTNNALALARTQSSTGRDIRLRSRCVGSTPAISPNFLDLPVEVRRIIGTYLQPSDVLAMMQTSSESRNAHIYDYLLSTRVLYVHKSMTTMRLIEVASPFVFSSIHALPPFKTPSWTLQCDLFHLANNAVAISTLLATQQDLDTLDLCYRDTEEHLLGLDVFHDTLRLTQVHLRCLSIKISRTTMFGGSEPRPLTSALTTSCSEGPVKASLPSPKVVAAFTADFLPETESLDVHIACLKIPSLARLFEQLFTSPNFQMLSINGLSTQADADLVDIFLPYSPYLKSLEIYAKPGGYIRGSGYLFLTNNLFLKVPCLERFVYLDSGLHRRLEARPSISFPPLKILVFTPTFSNISMDCSNLSVIRIDSLCSWTHRSYLSCHDMARALACVGTLSKTLINSNDLRMVIRLPFELNAHCSAMEATNSKCSCLRGIKAIQTGVAAPGVSKLTIEHAGSCIPQVHACIIQILRLYFGVKTLSIQIRGSLSCEATDGSGISDLTRQMPLSVTELKHGTAIYNRSKIGGWVAIEKLDSCEPHGSREVPTDALRGSVTLAGGFEQTARLTRTRLEGNFDLNGHIFRVQSVKGF</sequence>
<name>A0A8H6LYT2_9AGAR</name>
<reference evidence="1 2" key="1">
    <citation type="submission" date="2020-07" db="EMBL/GenBank/DDBJ databases">
        <title>Comparative genomics of pyrophilous fungi reveals a link between fire events and developmental genes.</title>
        <authorList>
            <consortium name="DOE Joint Genome Institute"/>
            <person name="Steindorff A.S."/>
            <person name="Carver A."/>
            <person name="Calhoun S."/>
            <person name="Stillman K."/>
            <person name="Liu H."/>
            <person name="Lipzen A."/>
            <person name="Pangilinan J."/>
            <person name="Labutti K."/>
            <person name="Bruns T.D."/>
            <person name="Grigoriev I.V."/>
        </authorList>
    </citation>
    <scope>NUCLEOTIDE SEQUENCE [LARGE SCALE GENOMIC DNA]</scope>
    <source>
        <strain evidence="1 2">CBS 144469</strain>
    </source>
</reference>
<protein>
    <recommendedName>
        <fullName evidence="3">F-box domain-containing protein</fullName>
    </recommendedName>
</protein>
<evidence type="ECO:0000313" key="1">
    <source>
        <dbReference type="EMBL" id="KAF6746076.1"/>
    </source>
</evidence>
<organism evidence="1 2">
    <name type="scientific">Ephemerocybe angulata</name>
    <dbReference type="NCBI Taxonomy" id="980116"/>
    <lineage>
        <taxon>Eukaryota</taxon>
        <taxon>Fungi</taxon>
        <taxon>Dikarya</taxon>
        <taxon>Basidiomycota</taxon>
        <taxon>Agaricomycotina</taxon>
        <taxon>Agaricomycetes</taxon>
        <taxon>Agaricomycetidae</taxon>
        <taxon>Agaricales</taxon>
        <taxon>Agaricineae</taxon>
        <taxon>Psathyrellaceae</taxon>
        <taxon>Ephemerocybe</taxon>
    </lineage>
</organism>
<evidence type="ECO:0000313" key="2">
    <source>
        <dbReference type="Proteomes" id="UP000521943"/>
    </source>
</evidence>
<dbReference type="Proteomes" id="UP000521943">
    <property type="component" value="Unassembled WGS sequence"/>
</dbReference>
<accession>A0A8H6LYT2</accession>
<comment type="caution">
    <text evidence="1">The sequence shown here is derived from an EMBL/GenBank/DDBJ whole genome shotgun (WGS) entry which is preliminary data.</text>
</comment>
<evidence type="ECO:0008006" key="3">
    <source>
        <dbReference type="Google" id="ProtNLM"/>
    </source>
</evidence>
<proteinExistence type="predicted"/>
<gene>
    <name evidence="1" type="ORF">DFP72DRAFT_855715</name>
</gene>